<comment type="function">
    <text evidence="1">Plays a role in synthesis, processing and/or stability of 23S rRNA.</text>
</comment>
<protein>
    <recommendedName>
        <fullName evidence="3">Large ribosomal RNA subunit accumulation protein YceD</fullName>
    </recommendedName>
    <alternativeName>
        <fullName evidence="5">23S rRNA accumulation protein YceD</fullName>
    </alternativeName>
</protein>
<gene>
    <name evidence="7" type="ORF">VVAX_02011</name>
</gene>
<name>A0A679J4U7_VARPD</name>
<evidence type="ECO:0000256" key="6">
    <source>
        <dbReference type="SAM" id="MobiDB-lite"/>
    </source>
</evidence>
<organism evidence="7">
    <name type="scientific">Variovorax paradoxus</name>
    <dbReference type="NCBI Taxonomy" id="34073"/>
    <lineage>
        <taxon>Bacteria</taxon>
        <taxon>Pseudomonadati</taxon>
        <taxon>Pseudomonadota</taxon>
        <taxon>Betaproteobacteria</taxon>
        <taxon>Burkholderiales</taxon>
        <taxon>Comamonadaceae</taxon>
        <taxon>Variovorax</taxon>
    </lineage>
</organism>
<sequence length="189" mass="20721">MKREFAPERLNVPAFTAAAATLDAADPVPDYERLVAELAAPAPEAVVRWEASGEERPGADGKPTPWMHLEAEATVPLVCQRCLAPVETLLSVDRWFRFVADEATAEAEDEEADEDLLVVSRDFDLRTLIEDELLMEIPVMPVHDICPAPVRLSSSDEDFKAAGEAKPNPFAALEALRSRTPKDGLEEGK</sequence>
<evidence type="ECO:0000256" key="3">
    <source>
        <dbReference type="ARBA" id="ARBA00015716"/>
    </source>
</evidence>
<dbReference type="InterPro" id="IPR003772">
    <property type="entry name" value="YceD"/>
</dbReference>
<evidence type="ECO:0000256" key="5">
    <source>
        <dbReference type="ARBA" id="ARBA00031841"/>
    </source>
</evidence>
<dbReference type="GO" id="GO:0005829">
    <property type="term" value="C:cytosol"/>
    <property type="evidence" value="ECO:0007669"/>
    <property type="project" value="TreeGrafter"/>
</dbReference>
<feature type="compositionally biased region" description="Basic and acidic residues" evidence="6">
    <location>
        <begin position="176"/>
        <end position="189"/>
    </location>
</feature>
<dbReference type="RefSeq" id="WP_339089702.1">
    <property type="nucleotide sequence ID" value="NZ_LR743507.1"/>
</dbReference>
<dbReference type="Pfam" id="PF02620">
    <property type="entry name" value="YceD"/>
    <property type="match status" value="1"/>
</dbReference>
<evidence type="ECO:0000313" key="7">
    <source>
        <dbReference type="EMBL" id="CAA2102947.1"/>
    </source>
</evidence>
<proteinExistence type="inferred from homology"/>
<dbReference type="AlphaFoldDB" id="A0A679J4U7"/>
<feature type="region of interest" description="Disordered" evidence="6">
    <location>
        <begin position="156"/>
        <end position="189"/>
    </location>
</feature>
<evidence type="ECO:0000256" key="2">
    <source>
        <dbReference type="ARBA" id="ARBA00010740"/>
    </source>
</evidence>
<reference evidence="7" key="1">
    <citation type="submission" date="2019-12" db="EMBL/GenBank/DDBJ databases">
        <authorList>
            <person name="Cremers G."/>
        </authorList>
    </citation>
    <scope>NUCLEOTIDE SEQUENCE</scope>
    <source>
        <strain evidence="7">Vvax</strain>
    </source>
</reference>
<dbReference type="EMBL" id="LR743507">
    <property type="protein sequence ID" value="CAA2102947.1"/>
    <property type="molecule type" value="Genomic_DNA"/>
</dbReference>
<comment type="similarity">
    <text evidence="2">Belongs to the DUF177 domain family.</text>
</comment>
<dbReference type="GO" id="GO:0042254">
    <property type="term" value="P:ribosome biogenesis"/>
    <property type="evidence" value="ECO:0007669"/>
    <property type="project" value="UniProtKB-KW"/>
</dbReference>
<evidence type="ECO:0000256" key="1">
    <source>
        <dbReference type="ARBA" id="ARBA00002868"/>
    </source>
</evidence>
<accession>A0A679J4U7</accession>
<keyword evidence="4" id="KW-0690">Ribosome biogenesis</keyword>
<evidence type="ECO:0000256" key="4">
    <source>
        <dbReference type="ARBA" id="ARBA00022517"/>
    </source>
</evidence>
<dbReference type="InterPro" id="IPR039255">
    <property type="entry name" value="YceD_bac"/>
</dbReference>
<dbReference type="PANTHER" id="PTHR38099">
    <property type="entry name" value="LARGE RIBOSOMAL RNA SUBUNIT ACCUMULATION PROTEIN YCED"/>
    <property type="match status" value="1"/>
</dbReference>
<dbReference type="PANTHER" id="PTHR38099:SF1">
    <property type="entry name" value="LARGE RIBOSOMAL RNA SUBUNIT ACCUMULATION PROTEIN YCED"/>
    <property type="match status" value="1"/>
</dbReference>